<dbReference type="InterPro" id="IPR035940">
    <property type="entry name" value="CAP_sf"/>
</dbReference>
<dbReference type="Pfam" id="PF00188">
    <property type="entry name" value="CAP"/>
    <property type="match status" value="1"/>
</dbReference>
<dbReference type="Proteomes" id="UP001169242">
    <property type="component" value="Unassembled WGS sequence"/>
</dbReference>
<evidence type="ECO:0000259" key="3">
    <source>
        <dbReference type="Pfam" id="PF00188"/>
    </source>
</evidence>
<reference evidence="4" key="1">
    <citation type="journal article" date="2023" name="Int. J. Syst. Evol. Microbiol.">
        <title>&lt;i&gt;Holtiella tumoricola&lt;/i&gt; gen. nov. sp. nov., isolated from a human clinical sample.</title>
        <authorList>
            <person name="Allen-Vercoe E."/>
            <person name="Daigneault M.C."/>
            <person name="Vancuren S.J."/>
            <person name="Cochrane K."/>
            <person name="O'Neal L.L."/>
            <person name="Sankaranarayanan K."/>
            <person name="Lawson P.A."/>
        </authorList>
    </citation>
    <scope>NUCLEOTIDE SEQUENCE</scope>
    <source>
        <strain evidence="4">CC70A</strain>
    </source>
</reference>
<organism evidence="4 5">
    <name type="scientific">Holtiella tumoricola</name>
    <dbReference type="NCBI Taxonomy" id="3018743"/>
    <lineage>
        <taxon>Bacteria</taxon>
        <taxon>Bacillati</taxon>
        <taxon>Bacillota</taxon>
        <taxon>Clostridia</taxon>
        <taxon>Lachnospirales</taxon>
        <taxon>Cellulosilyticaceae</taxon>
        <taxon>Holtiella</taxon>
    </lineage>
</organism>
<dbReference type="Gene3D" id="3.40.33.10">
    <property type="entry name" value="CAP"/>
    <property type="match status" value="1"/>
</dbReference>
<dbReference type="PANTHER" id="PTHR31157">
    <property type="entry name" value="SCP DOMAIN-CONTAINING PROTEIN"/>
    <property type="match status" value="1"/>
</dbReference>
<feature type="signal peptide" evidence="2">
    <location>
        <begin position="1"/>
        <end position="25"/>
    </location>
</feature>
<dbReference type="AlphaFoldDB" id="A0AA42DN52"/>
<dbReference type="NCBIfam" id="TIGR02909">
    <property type="entry name" value="spore_YkwD"/>
    <property type="match status" value="1"/>
</dbReference>
<evidence type="ECO:0000313" key="4">
    <source>
        <dbReference type="EMBL" id="MDA3732083.1"/>
    </source>
</evidence>
<proteinExistence type="predicted"/>
<dbReference type="RefSeq" id="WP_271012363.1">
    <property type="nucleotide sequence ID" value="NZ_JAQIFT010000045.1"/>
</dbReference>
<dbReference type="CDD" id="cd05379">
    <property type="entry name" value="CAP_bacterial"/>
    <property type="match status" value="1"/>
</dbReference>
<comment type="caution">
    <text evidence="4">The sequence shown here is derived from an EMBL/GenBank/DDBJ whole genome shotgun (WGS) entry which is preliminary data.</text>
</comment>
<gene>
    <name evidence="4" type="ORF">PBV87_11375</name>
</gene>
<feature type="chain" id="PRO_5041458272" evidence="2">
    <location>
        <begin position="26"/>
        <end position="268"/>
    </location>
</feature>
<feature type="compositionally biased region" description="Basic and acidic residues" evidence="1">
    <location>
        <begin position="116"/>
        <end position="132"/>
    </location>
</feature>
<protein>
    <submittedName>
        <fullName evidence="4">CAP domain-containing protein</fullName>
    </submittedName>
</protein>
<name>A0AA42DN52_9FIRM</name>
<feature type="compositionally biased region" description="Polar residues" evidence="1">
    <location>
        <begin position="134"/>
        <end position="145"/>
    </location>
</feature>
<evidence type="ECO:0000256" key="2">
    <source>
        <dbReference type="SAM" id="SignalP"/>
    </source>
</evidence>
<dbReference type="EMBL" id="JAQIFT010000045">
    <property type="protein sequence ID" value="MDA3732083.1"/>
    <property type="molecule type" value="Genomic_DNA"/>
</dbReference>
<accession>A0AA42DN52</accession>
<sequence>MKFKKLFTLALMGITALSATASVQAKELTYKAYENGCVIKVGNSNSCSQTTTKPSQDCSNWLPNCPTINKPSTDCPEWLPGCSDNNCPDVELPDTDQPATNKPGWLPDISVPSKPDTSKPDTNKPDTSKPDTSKPGTGTEVSSQTAYENKVLELVNVERSKNGLKPLTMDESVRKVARTKSTDMRQNKYFDHTSPTYGSPFDMLKQFGISYRSAGENIAQGYQTPEAVVKGWMNSPGHRANILNSSFTHIGIGYDAQGHYWTQMFIGK</sequence>
<keyword evidence="2" id="KW-0732">Signal</keyword>
<feature type="region of interest" description="Disordered" evidence="1">
    <location>
        <begin position="93"/>
        <end position="145"/>
    </location>
</feature>
<evidence type="ECO:0000313" key="5">
    <source>
        <dbReference type="Proteomes" id="UP001169242"/>
    </source>
</evidence>
<keyword evidence="5" id="KW-1185">Reference proteome</keyword>
<dbReference type="InterPro" id="IPR014044">
    <property type="entry name" value="CAP_dom"/>
</dbReference>
<dbReference type="PANTHER" id="PTHR31157:SF1">
    <property type="entry name" value="SCP DOMAIN-CONTAINING PROTEIN"/>
    <property type="match status" value="1"/>
</dbReference>
<evidence type="ECO:0000256" key="1">
    <source>
        <dbReference type="SAM" id="MobiDB-lite"/>
    </source>
</evidence>
<dbReference type="SUPFAM" id="SSF55797">
    <property type="entry name" value="PR-1-like"/>
    <property type="match status" value="1"/>
</dbReference>
<feature type="domain" description="SCP" evidence="3">
    <location>
        <begin position="152"/>
        <end position="265"/>
    </location>
</feature>
<dbReference type="InterPro" id="IPR014258">
    <property type="entry name" value="CAP_domain_YkwD-like"/>
</dbReference>